<dbReference type="EMBL" id="CAJJDN010000006">
    <property type="protein sequence ID" value="CAD8052554.1"/>
    <property type="molecule type" value="Genomic_DNA"/>
</dbReference>
<accession>A0A8S1KNG7</accession>
<keyword evidence="2" id="KW-1185">Reference proteome</keyword>
<dbReference type="Proteomes" id="UP000692954">
    <property type="component" value="Unassembled WGS sequence"/>
</dbReference>
<reference evidence="1" key="1">
    <citation type="submission" date="2021-01" db="EMBL/GenBank/DDBJ databases">
        <authorList>
            <consortium name="Genoscope - CEA"/>
            <person name="William W."/>
        </authorList>
    </citation>
    <scope>NUCLEOTIDE SEQUENCE</scope>
</reference>
<dbReference type="AlphaFoldDB" id="A0A8S1KNG7"/>
<evidence type="ECO:0000313" key="1">
    <source>
        <dbReference type="EMBL" id="CAD8052554.1"/>
    </source>
</evidence>
<proteinExistence type="predicted"/>
<evidence type="ECO:0000313" key="2">
    <source>
        <dbReference type="Proteomes" id="UP000692954"/>
    </source>
</evidence>
<gene>
    <name evidence="1" type="ORF">PSON_ATCC_30995.1.T0060514</name>
</gene>
<comment type="caution">
    <text evidence="1">The sequence shown here is derived from an EMBL/GenBank/DDBJ whole genome shotgun (WGS) entry which is preliminary data.</text>
</comment>
<dbReference type="OrthoDB" id="299564at2759"/>
<protein>
    <submittedName>
        <fullName evidence="1">Uncharacterized protein</fullName>
    </submittedName>
</protein>
<sequence>MVTTIITSIMINQLLQFGLFKKPKIDHGDINRCQILNITPIDIQFFQENMLLLTDDGIFDEKETLLYSQNNSYALFADEDQIYIAHDNQIDFLNQWKIIKTIPLPTGLIIYDFIVIQNEIFITLDYQISDLLGFYFQSKSFSLLKCDFQGNCEFQYEVNGVHLSGIEYLNNQIYISDTFQKTLNIHDRNFTLLQTLHLEDGPKRLVKVLDKLYFTAIPKLIELLTLPKFTSLYELDLITGLQKLVTFENFYYVGAQYKQGIVLGNHLCI</sequence>
<name>A0A8S1KNG7_9CILI</name>
<organism evidence="1 2">
    <name type="scientific">Paramecium sonneborni</name>
    <dbReference type="NCBI Taxonomy" id="65129"/>
    <lineage>
        <taxon>Eukaryota</taxon>
        <taxon>Sar</taxon>
        <taxon>Alveolata</taxon>
        <taxon>Ciliophora</taxon>
        <taxon>Intramacronucleata</taxon>
        <taxon>Oligohymenophorea</taxon>
        <taxon>Peniculida</taxon>
        <taxon>Parameciidae</taxon>
        <taxon>Paramecium</taxon>
    </lineage>
</organism>